<organism evidence="11 12">
    <name type="scientific">Peptoniphilus ovalis</name>
    <dbReference type="NCBI Taxonomy" id="2841503"/>
    <lineage>
        <taxon>Bacteria</taxon>
        <taxon>Bacillati</taxon>
        <taxon>Bacillota</taxon>
        <taxon>Tissierellia</taxon>
        <taxon>Tissierellales</taxon>
        <taxon>Peptoniphilaceae</taxon>
        <taxon>Peptoniphilus</taxon>
    </lineage>
</organism>
<feature type="transmembrane region" description="Helical" evidence="7">
    <location>
        <begin position="12"/>
        <end position="45"/>
    </location>
</feature>
<dbReference type="InterPro" id="IPR003156">
    <property type="entry name" value="DHHA1_dom"/>
</dbReference>
<comment type="similarity">
    <text evidence="6">Belongs to the GdpP/PdeA phosphodiesterase family.</text>
</comment>
<feature type="domain" description="Cyclic-di-AMP phosphodiesterase GdpP-like PAS" evidence="10">
    <location>
        <begin position="73"/>
        <end position="147"/>
    </location>
</feature>
<proteinExistence type="inferred from homology"/>
<dbReference type="PIRSF" id="PIRSF026583">
    <property type="entry name" value="YybT"/>
    <property type="match status" value="1"/>
</dbReference>
<evidence type="ECO:0000259" key="10">
    <source>
        <dbReference type="Pfam" id="PF21370"/>
    </source>
</evidence>
<accession>A0ABS6FEC1</accession>
<comment type="catalytic activity">
    <reaction evidence="6">
        <text>3',3'-c-di-AMP + H2O = 5'-O-phosphonoadenylyl-(3'-&gt;5')-adenosine + H(+)</text>
        <dbReference type="Rhea" id="RHEA:54420"/>
        <dbReference type="ChEBI" id="CHEBI:15377"/>
        <dbReference type="ChEBI" id="CHEBI:15378"/>
        <dbReference type="ChEBI" id="CHEBI:71500"/>
        <dbReference type="ChEBI" id="CHEBI:138171"/>
    </reaction>
</comment>
<dbReference type="PANTHER" id="PTHR47618:SF2">
    <property type="entry name" value="CYCLIC-DI-AMP PHOSPHODIESTERASE GDPP"/>
    <property type="match status" value="1"/>
</dbReference>
<dbReference type="Proteomes" id="UP000783742">
    <property type="component" value="Unassembled WGS sequence"/>
</dbReference>
<comment type="caution">
    <text evidence="11">The sequence shown here is derived from an EMBL/GenBank/DDBJ whole genome shotgun (WGS) entry which is preliminary data.</text>
</comment>
<keyword evidence="12" id="KW-1185">Reference proteome</keyword>
<keyword evidence="6" id="KW-0378">Hydrolase</keyword>
<keyword evidence="2 6" id="KW-1003">Cell membrane</keyword>
<dbReference type="Pfam" id="PF24898">
    <property type="entry name" value="GGDEF_GdpP"/>
    <property type="match status" value="1"/>
</dbReference>
<feature type="domain" description="DHHA1" evidence="9">
    <location>
        <begin position="561"/>
        <end position="654"/>
    </location>
</feature>
<dbReference type="EC" id="3.1.4.-" evidence="6"/>
<dbReference type="Pfam" id="PF01368">
    <property type="entry name" value="DHH"/>
    <property type="match status" value="1"/>
</dbReference>
<evidence type="ECO:0000259" key="8">
    <source>
        <dbReference type="Pfam" id="PF01368"/>
    </source>
</evidence>
<keyword evidence="4 7" id="KW-1133">Transmembrane helix</keyword>
<dbReference type="RefSeq" id="WP_216548312.1">
    <property type="nucleotide sequence ID" value="NZ_JAHLQO010000001.1"/>
</dbReference>
<gene>
    <name evidence="11" type="ORF">KQI68_01605</name>
</gene>
<comment type="function">
    <text evidence="6">Has phosphodiesterase (PDE) activity against cyclic-di-AMP (c-di-AMP).</text>
</comment>
<comment type="subcellular location">
    <subcellularLocation>
        <location evidence="1">Cell membrane</location>
        <topology evidence="1">Multi-pass membrane protein</topology>
    </subcellularLocation>
</comment>
<evidence type="ECO:0000313" key="11">
    <source>
        <dbReference type="EMBL" id="MBU5668528.1"/>
    </source>
</evidence>
<dbReference type="Pfam" id="PF02272">
    <property type="entry name" value="DHHA1"/>
    <property type="match status" value="1"/>
</dbReference>
<dbReference type="InterPro" id="IPR001667">
    <property type="entry name" value="DDH_dom"/>
</dbReference>
<evidence type="ECO:0000259" key="9">
    <source>
        <dbReference type="Pfam" id="PF02272"/>
    </source>
</evidence>
<sequence>MKDNYKYTDFLPYIIFAVLIVIALIVMEPIVGVLALLVMLYILYITFDKIKNKNKKTVEYIENLNEKFDSLTKKAIFDMPFPLVVTDEKAKIIWYNTPFANLFSEDSVMEKDLENLIDEVEVSTIIDSDGKNTIPITINSRHFSVYTNVVDGNSTESEKNVLLYFVDNTAYSSLQKQYLDESPITAKIEVDNFSEAMDSAPKEVRPLLIAEIDSTIRSYFEEYDALVRKADDELYLVIMPYKALLAIKEKRFDILDDLRDLNKGNTIPITLSIGVSSHGLNFKDSYVEAESSLDLALGRGGDQAVVKVDDNYEFFGGKSKAVEKRNKVKARVIGEALRQLIDRSEDVYIMGHKNPDMDAIGAAIGCLRATINRGKEGYIVLEKSNPSIDNLIERMQEEEPDLYKRVVKKDTAINNIKHSSLLIIVDNHKPSFTECPELLKETSQIVVIDHHRRGKEFVENPVLTYVEPYASSTCELITEMLTYMSDDLNLTHFEADALMSGIVVDTKNFSFQTGVRTFEAASILKRAGANMLKVKSLFQDDLDTLLYKAEVIHNTDIIHDNIAVSTFEKKAKNSVLVAAQAADALLDINGIDASFVLTINEGRTHISGRSRGEVVSVQLILEKIGGGGHLNMAGAQLDTTDLEAAKKTLIGAIEDYLEENKIEEEK</sequence>
<dbReference type="InterPro" id="IPR051319">
    <property type="entry name" value="Oligoribo/pAp-PDE_c-di-AMP_PDE"/>
</dbReference>
<dbReference type="Pfam" id="PF21370">
    <property type="entry name" value="PAS_GdpP"/>
    <property type="match status" value="1"/>
</dbReference>
<evidence type="ECO:0000256" key="4">
    <source>
        <dbReference type="ARBA" id="ARBA00022989"/>
    </source>
</evidence>
<evidence type="ECO:0000256" key="5">
    <source>
        <dbReference type="ARBA" id="ARBA00023136"/>
    </source>
</evidence>
<keyword evidence="5 6" id="KW-0472">Membrane</keyword>
<dbReference type="EMBL" id="JAHLQO010000001">
    <property type="protein sequence ID" value="MBU5668528.1"/>
    <property type="molecule type" value="Genomic_DNA"/>
</dbReference>
<keyword evidence="3 7" id="KW-0812">Transmembrane</keyword>
<evidence type="ECO:0000256" key="3">
    <source>
        <dbReference type="ARBA" id="ARBA00022692"/>
    </source>
</evidence>
<evidence type="ECO:0000256" key="7">
    <source>
        <dbReference type="SAM" id="Phobius"/>
    </source>
</evidence>
<dbReference type="InterPro" id="IPR049553">
    <property type="entry name" value="GdpP-like_PAS"/>
</dbReference>
<protein>
    <recommendedName>
        <fullName evidence="6">Cyclic-di-AMP phosphodiesterase</fullName>
        <ecNumber evidence="6">3.1.4.-</ecNumber>
    </recommendedName>
</protein>
<evidence type="ECO:0000313" key="12">
    <source>
        <dbReference type="Proteomes" id="UP000783742"/>
    </source>
</evidence>
<feature type="domain" description="DDH" evidence="8">
    <location>
        <begin position="347"/>
        <end position="502"/>
    </location>
</feature>
<evidence type="ECO:0000256" key="2">
    <source>
        <dbReference type="ARBA" id="ARBA00022475"/>
    </source>
</evidence>
<evidence type="ECO:0000256" key="1">
    <source>
        <dbReference type="ARBA" id="ARBA00004651"/>
    </source>
</evidence>
<evidence type="ECO:0000256" key="6">
    <source>
        <dbReference type="PIRNR" id="PIRNR026583"/>
    </source>
</evidence>
<dbReference type="InterPro" id="IPR014528">
    <property type="entry name" value="GdpP/PdeA"/>
</dbReference>
<dbReference type="PANTHER" id="PTHR47618">
    <property type="entry name" value="BIFUNCTIONAL OLIGORIBONUCLEASE AND PAP PHOSPHATASE NRNA"/>
    <property type="match status" value="1"/>
</dbReference>
<reference evidence="11 12" key="1">
    <citation type="submission" date="2021-06" db="EMBL/GenBank/DDBJ databases">
        <authorList>
            <person name="Sun Q."/>
            <person name="Li D."/>
        </authorList>
    </citation>
    <scope>NUCLEOTIDE SEQUENCE [LARGE SCALE GENOMIC DNA]</scope>
    <source>
        <strain evidence="11 12">MSJ-1</strain>
    </source>
</reference>
<name>A0ABS6FEC1_9FIRM</name>